<evidence type="ECO:0000313" key="3">
    <source>
        <dbReference type="Proteomes" id="UP000199706"/>
    </source>
</evidence>
<dbReference type="PANTHER" id="PTHR48050">
    <property type="entry name" value="STEROL 3-BETA-GLUCOSYLTRANSFERASE"/>
    <property type="match status" value="1"/>
</dbReference>
<keyword evidence="2" id="KW-0808">Transferase</keyword>
<dbReference type="InterPro" id="IPR050426">
    <property type="entry name" value="Glycosyltransferase_28"/>
</dbReference>
<dbReference type="InterPro" id="IPR010610">
    <property type="entry name" value="EryCIII-like_C"/>
</dbReference>
<sequence>MKFIVATYGTEGDARPFAALCRGLMDAGHEARLLADAATLGSAQALGVPATALAGDIRGTLSPDHAIAGLVAKGGGFNDTARALAKIANENAESWMRTIIEVGEGCDAILVAGLAAFAGLSAAEYLGAKGIGAGMIPITPTAAFPSPFLPPKWVPRPLNRASHGFVNAMLWKAFRDKTNAARAIFKLPPRKTVWTDHPMVYGVSPNLLPTPADWPSNARLCGQWLAPSPAWMPPLALANFLAAGEAPIYIGFGSMTGFDNARLLDALIEAVTGRRALFYPGWSGIDPKILPDNFLVIDDTPHDWLFPRTAAVIHHGGSGTSHSAARAGVPSIVTPFAGDQFFWAERLRLAGVAPAAVDGRRPKAKAFASALDFAADAQVRNRARVLGETMRAENGVVDAVVTLERIVLS</sequence>
<dbReference type="GO" id="GO:0008194">
    <property type="term" value="F:UDP-glycosyltransferase activity"/>
    <property type="evidence" value="ECO:0007669"/>
    <property type="project" value="InterPro"/>
</dbReference>
<accession>A0A1G8MBT5</accession>
<evidence type="ECO:0000313" key="2">
    <source>
        <dbReference type="EMBL" id="SDI65379.1"/>
    </source>
</evidence>
<name>A0A1G8MBT5_9BURK</name>
<evidence type="ECO:0000259" key="1">
    <source>
        <dbReference type="Pfam" id="PF06722"/>
    </source>
</evidence>
<dbReference type="GO" id="GO:0017000">
    <property type="term" value="P:antibiotic biosynthetic process"/>
    <property type="evidence" value="ECO:0007669"/>
    <property type="project" value="UniProtKB-ARBA"/>
</dbReference>
<proteinExistence type="predicted"/>
<dbReference type="Gene3D" id="3.40.50.2000">
    <property type="entry name" value="Glycogen Phosphorylase B"/>
    <property type="match status" value="2"/>
</dbReference>
<dbReference type="GO" id="GO:0016758">
    <property type="term" value="F:hexosyltransferase activity"/>
    <property type="evidence" value="ECO:0007669"/>
    <property type="project" value="UniProtKB-ARBA"/>
</dbReference>
<dbReference type="SUPFAM" id="SSF53756">
    <property type="entry name" value="UDP-Glycosyltransferase/glycogen phosphorylase"/>
    <property type="match status" value="1"/>
</dbReference>
<dbReference type="RefSeq" id="WP_090694943.1">
    <property type="nucleotide sequence ID" value="NZ_FNCJ01000029.1"/>
</dbReference>
<dbReference type="EMBL" id="FNCJ01000029">
    <property type="protein sequence ID" value="SDI65379.1"/>
    <property type="molecule type" value="Genomic_DNA"/>
</dbReference>
<reference evidence="2 3" key="1">
    <citation type="submission" date="2016-10" db="EMBL/GenBank/DDBJ databases">
        <authorList>
            <person name="de Groot N.N."/>
        </authorList>
    </citation>
    <scope>NUCLEOTIDE SEQUENCE [LARGE SCALE GENOMIC DNA]</scope>
    <source>
        <strain evidence="2 3">LMG 2247</strain>
    </source>
</reference>
<dbReference type="OrthoDB" id="9805366at2"/>
<dbReference type="FunFam" id="3.40.50.2000:FF:000009">
    <property type="entry name" value="Sterol 3-beta-glucosyltransferase UGT80A2"/>
    <property type="match status" value="1"/>
</dbReference>
<dbReference type="CDD" id="cd03784">
    <property type="entry name" value="GT1_Gtf-like"/>
    <property type="match status" value="1"/>
</dbReference>
<dbReference type="AlphaFoldDB" id="A0A1G8MBT5"/>
<dbReference type="InterPro" id="IPR002213">
    <property type="entry name" value="UDP_glucos_trans"/>
</dbReference>
<gene>
    <name evidence="2" type="ORF">SAMN05216466_12917</name>
</gene>
<dbReference type="PANTHER" id="PTHR48050:SF13">
    <property type="entry name" value="STEROL 3-BETA-GLUCOSYLTRANSFERASE UGT80A2"/>
    <property type="match status" value="1"/>
</dbReference>
<organism evidence="2 3">
    <name type="scientific">Paraburkholderia phenazinium</name>
    <dbReference type="NCBI Taxonomy" id="60549"/>
    <lineage>
        <taxon>Bacteria</taxon>
        <taxon>Pseudomonadati</taxon>
        <taxon>Pseudomonadota</taxon>
        <taxon>Betaproteobacteria</taxon>
        <taxon>Burkholderiales</taxon>
        <taxon>Burkholderiaceae</taxon>
        <taxon>Paraburkholderia</taxon>
    </lineage>
</organism>
<protein>
    <submittedName>
        <fullName evidence="2">UDP:flavonoid glycosyltransferase YjiC, YdhE family</fullName>
    </submittedName>
</protein>
<dbReference type="Pfam" id="PF06722">
    <property type="entry name" value="EryCIII-like_C"/>
    <property type="match status" value="1"/>
</dbReference>
<dbReference type="Proteomes" id="UP000199706">
    <property type="component" value="Unassembled WGS sequence"/>
</dbReference>
<feature type="domain" description="Erythromycin biosynthesis protein CIII-like C-terminal" evidence="1">
    <location>
        <begin position="288"/>
        <end position="393"/>
    </location>
</feature>